<gene>
    <name evidence="2" type="ORF">B0I36DRAFT_114817</name>
</gene>
<organism evidence="2 3">
    <name type="scientific">Microdochium trichocladiopsis</name>
    <dbReference type="NCBI Taxonomy" id="1682393"/>
    <lineage>
        <taxon>Eukaryota</taxon>
        <taxon>Fungi</taxon>
        <taxon>Dikarya</taxon>
        <taxon>Ascomycota</taxon>
        <taxon>Pezizomycotina</taxon>
        <taxon>Sordariomycetes</taxon>
        <taxon>Xylariomycetidae</taxon>
        <taxon>Xylariales</taxon>
        <taxon>Microdochiaceae</taxon>
        <taxon>Microdochium</taxon>
    </lineage>
</organism>
<comment type="caution">
    <text evidence="2">The sequence shown here is derived from an EMBL/GenBank/DDBJ whole genome shotgun (WGS) entry which is preliminary data.</text>
</comment>
<name>A0A9P8Y5W3_9PEZI</name>
<evidence type="ECO:0008006" key="4">
    <source>
        <dbReference type="Google" id="ProtNLM"/>
    </source>
</evidence>
<dbReference type="Proteomes" id="UP000756346">
    <property type="component" value="Unassembled WGS sequence"/>
</dbReference>
<keyword evidence="1" id="KW-0732">Signal</keyword>
<dbReference type="AlphaFoldDB" id="A0A9P8Y5W3"/>
<evidence type="ECO:0000256" key="1">
    <source>
        <dbReference type="SAM" id="SignalP"/>
    </source>
</evidence>
<evidence type="ECO:0000313" key="3">
    <source>
        <dbReference type="Proteomes" id="UP000756346"/>
    </source>
</evidence>
<feature type="signal peptide" evidence="1">
    <location>
        <begin position="1"/>
        <end position="30"/>
    </location>
</feature>
<sequence>MILVCIPLRPSILPVLLSGIICALRPSCSARLFFHAHMARNGHTGCTAAFLAQTKLISGVSGALVLAEHIRRSVSEQPMLDRGRCMGCRPMRRALARTCMGHPFARATSGSKTVGCILRCMDVSASLAALKQTSFVGCW</sequence>
<keyword evidence="3" id="KW-1185">Reference proteome</keyword>
<accession>A0A9P8Y5W3</accession>
<dbReference type="EMBL" id="JAGTJQ010000005">
    <property type="protein sequence ID" value="KAH7030849.1"/>
    <property type="molecule type" value="Genomic_DNA"/>
</dbReference>
<reference evidence="2" key="1">
    <citation type="journal article" date="2021" name="Nat. Commun.">
        <title>Genetic determinants of endophytism in the Arabidopsis root mycobiome.</title>
        <authorList>
            <person name="Mesny F."/>
            <person name="Miyauchi S."/>
            <person name="Thiergart T."/>
            <person name="Pickel B."/>
            <person name="Atanasova L."/>
            <person name="Karlsson M."/>
            <person name="Huettel B."/>
            <person name="Barry K.W."/>
            <person name="Haridas S."/>
            <person name="Chen C."/>
            <person name="Bauer D."/>
            <person name="Andreopoulos W."/>
            <person name="Pangilinan J."/>
            <person name="LaButti K."/>
            <person name="Riley R."/>
            <person name="Lipzen A."/>
            <person name="Clum A."/>
            <person name="Drula E."/>
            <person name="Henrissat B."/>
            <person name="Kohler A."/>
            <person name="Grigoriev I.V."/>
            <person name="Martin F.M."/>
            <person name="Hacquard S."/>
        </authorList>
    </citation>
    <scope>NUCLEOTIDE SEQUENCE</scope>
    <source>
        <strain evidence="2">MPI-CAGE-CH-0230</strain>
    </source>
</reference>
<protein>
    <recommendedName>
        <fullName evidence="4">Secreted protein</fullName>
    </recommendedName>
</protein>
<proteinExistence type="predicted"/>
<evidence type="ECO:0000313" key="2">
    <source>
        <dbReference type="EMBL" id="KAH7030849.1"/>
    </source>
</evidence>
<dbReference type="RefSeq" id="XP_046012529.1">
    <property type="nucleotide sequence ID" value="XM_046147943.1"/>
</dbReference>
<dbReference type="GeneID" id="70177489"/>
<feature type="chain" id="PRO_5040464565" description="Secreted protein" evidence="1">
    <location>
        <begin position="31"/>
        <end position="139"/>
    </location>
</feature>